<proteinExistence type="inferred from homology"/>
<dbReference type="RefSeq" id="WP_125126428.1">
    <property type="nucleotide sequence ID" value="NZ_RHJS01000002.1"/>
</dbReference>
<dbReference type="EMBL" id="RHJS01000002">
    <property type="protein sequence ID" value="RRK30624.1"/>
    <property type="molecule type" value="Genomic_DNA"/>
</dbReference>
<keyword evidence="2" id="KW-0378">Hydrolase</keyword>
<dbReference type="Pfam" id="PF00491">
    <property type="entry name" value="Arginase"/>
    <property type="match status" value="1"/>
</dbReference>
<organism evidence="5 6">
    <name type="scientific">Schaedlerella arabinosiphila</name>
    <dbReference type="NCBI Taxonomy" id="2044587"/>
    <lineage>
        <taxon>Bacteria</taxon>
        <taxon>Bacillati</taxon>
        <taxon>Bacillota</taxon>
        <taxon>Clostridia</taxon>
        <taxon>Lachnospirales</taxon>
        <taxon>Lachnospiraceae</taxon>
        <taxon>Schaedlerella</taxon>
    </lineage>
</organism>
<evidence type="ECO:0000256" key="2">
    <source>
        <dbReference type="ARBA" id="ARBA00022801"/>
    </source>
</evidence>
<gene>
    <name evidence="5" type="ORF">EBB54_03960</name>
</gene>
<dbReference type="PANTHER" id="PTHR43782">
    <property type="entry name" value="ARGINASE"/>
    <property type="match status" value="1"/>
</dbReference>
<dbReference type="SUPFAM" id="SSF52768">
    <property type="entry name" value="Arginase/deacetylase"/>
    <property type="match status" value="1"/>
</dbReference>
<keyword evidence="6" id="KW-1185">Reference proteome</keyword>
<evidence type="ECO:0000313" key="6">
    <source>
        <dbReference type="Proteomes" id="UP000274920"/>
    </source>
</evidence>
<dbReference type="GO" id="GO:0004053">
    <property type="term" value="F:arginase activity"/>
    <property type="evidence" value="ECO:0007669"/>
    <property type="project" value="TreeGrafter"/>
</dbReference>
<dbReference type="Gene3D" id="3.40.800.10">
    <property type="entry name" value="Ureohydrolase domain"/>
    <property type="match status" value="1"/>
</dbReference>
<dbReference type="PANTHER" id="PTHR43782:SF3">
    <property type="entry name" value="ARGINASE"/>
    <property type="match status" value="1"/>
</dbReference>
<dbReference type="AlphaFoldDB" id="A0A3R8KS57"/>
<name>A0A3R8KS57_9FIRM</name>
<reference evidence="5" key="1">
    <citation type="submission" date="2018-10" db="EMBL/GenBank/DDBJ databases">
        <title>Schaedlerella arabinophila gen. nov. sp. nov., isolated from the mouse intestinal tract and comparative analysis with the genome of the closely related altered Schaedler flora strain ASF502.</title>
        <authorList>
            <person name="Miyake S."/>
            <person name="Soh M."/>
            <person name="Seedorf H."/>
        </authorList>
    </citation>
    <scope>NUCLEOTIDE SEQUENCE [LARGE SCALE GENOMIC DNA]</scope>
    <source>
        <strain evidence="5">DSM 106076</strain>
    </source>
</reference>
<dbReference type="GO" id="GO:0005829">
    <property type="term" value="C:cytosol"/>
    <property type="evidence" value="ECO:0007669"/>
    <property type="project" value="TreeGrafter"/>
</dbReference>
<dbReference type="PROSITE" id="PS51409">
    <property type="entry name" value="ARGINASE_2"/>
    <property type="match status" value="1"/>
</dbReference>
<dbReference type="GO" id="GO:0030145">
    <property type="term" value="F:manganese ion binding"/>
    <property type="evidence" value="ECO:0007669"/>
    <property type="project" value="TreeGrafter"/>
</dbReference>
<comment type="similarity">
    <text evidence="4">Belongs to the arginase family.</text>
</comment>
<keyword evidence="1" id="KW-0479">Metal-binding</keyword>
<evidence type="ECO:0000256" key="3">
    <source>
        <dbReference type="ARBA" id="ARBA00023211"/>
    </source>
</evidence>
<dbReference type="InterPro" id="IPR023696">
    <property type="entry name" value="Ureohydrolase_dom_sf"/>
</dbReference>
<evidence type="ECO:0000256" key="1">
    <source>
        <dbReference type="ARBA" id="ARBA00022723"/>
    </source>
</evidence>
<protein>
    <submittedName>
        <fullName evidence="5">Arginase family protein</fullName>
    </submittedName>
</protein>
<sequence length="289" mass="32385">MSKKQTLRLTCPQWQGGVNPNYVFGAELLSFIAPPSTTDKSITICVDKNFDTNCQTEDGVDFGESLYEQMAKVKQILMENNPERLIVFGGDCSVTQVPFDYLKGKYENHIGILWLDAHPDISSPAASSHLHEMPLANLLGLNPNSKITSVEHPYCPEKVFLGGLIEEQLRPMDMACKELHLHMASPEQLAENSSPVLEWIKKENIQFVAVHWDLDVLSPHDFRCIYPAEPHTDIDAFPAAVGRMKLSEICRLLNNISSVAEIVGLSITEHLPWDAFNMRKALGDIPIFQ</sequence>
<keyword evidence="3" id="KW-0464">Manganese</keyword>
<evidence type="ECO:0000313" key="5">
    <source>
        <dbReference type="EMBL" id="RRK30624.1"/>
    </source>
</evidence>
<dbReference type="InterPro" id="IPR006035">
    <property type="entry name" value="Ureohydrolase"/>
</dbReference>
<accession>A0A3R8KS57</accession>
<comment type="caution">
    <text evidence="5">The sequence shown here is derived from an EMBL/GenBank/DDBJ whole genome shotgun (WGS) entry which is preliminary data.</text>
</comment>
<evidence type="ECO:0000256" key="4">
    <source>
        <dbReference type="PROSITE-ProRule" id="PRU00742"/>
    </source>
</evidence>
<dbReference type="Proteomes" id="UP000274920">
    <property type="component" value="Unassembled WGS sequence"/>
</dbReference>
<dbReference type="CDD" id="cd09999">
    <property type="entry name" value="Arginase-like_1"/>
    <property type="match status" value="1"/>
</dbReference>